<accession>A0AAJ6H101</accession>
<keyword evidence="2 5" id="KW-0560">Oxidoreductase</keyword>
<evidence type="ECO:0000313" key="6">
    <source>
        <dbReference type="Proteomes" id="UP001228059"/>
    </source>
</evidence>
<keyword evidence="3" id="KW-0045">Antibiotic biosynthesis</keyword>
<keyword evidence="5" id="KW-0223">Dioxygenase</keyword>
<dbReference type="EMBL" id="CP127225">
    <property type="protein sequence ID" value="WIX06491.1"/>
    <property type="molecule type" value="Genomic_DNA"/>
</dbReference>
<comment type="cofactor">
    <cofactor evidence="1">
        <name>Fe(2+)</name>
        <dbReference type="ChEBI" id="CHEBI:29033"/>
    </cofactor>
</comment>
<proteinExistence type="predicted"/>
<dbReference type="InterPro" id="IPR003819">
    <property type="entry name" value="TauD/TfdA-like"/>
</dbReference>
<protein>
    <submittedName>
        <fullName evidence="5">TauD/TfdA family dioxygenase</fullName>
        <ecNumber evidence="5">1.14.11.-</ecNumber>
    </submittedName>
</protein>
<dbReference type="EC" id="1.14.11.-" evidence="5"/>
<evidence type="ECO:0000256" key="2">
    <source>
        <dbReference type="ARBA" id="ARBA00023002"/>
    </source>
</evidence>
<organism evidence="5 6">
    <name type="scientific">Xanthomonas oryzae pv. leersiae</name>
    <dbReference type="NCBI Taxonomy" id="3112258"/>
    <lineage>
        <taxon>Bacteria</taxon>
        <taxon>Pseudomonadati</taxon>
        <taxon>Pseudomonadota</taxon>
        <taxon>Gammaproteobacteria</taxon>
        <taxon>Lysobacterales</taxon>
        <taxon>Lysobacteraceae</taxon>
        <taxon>Xanthomonas</taxon>
    </lineage>
</organism>
<sequence>MQSRFSGWSAQVLDAEDVTAVMRDVGRYGFAIVRDQWRFDASDFNKMSARYYLGPIYQSDFNRRLHADGMSPSGINQVGGLTTGAHDVFNSTSSAALHTDGSYLPIGTIKTSILLCKQHALRGGESILFDSVSAFQTLAHHHPDLAQCLLAPKAFRRRSTDPRLDRQYEHVGPVFLAEEDGAMVGGFTLDVTADWDYSRRTDPRVLDAAAYLTRLTKPDSGYIVSFPLRKGQALIMRNDQLSHGRSAYIEDPRNPRILLRGLFCSAPGACAVQIRSAPGSKDPDSRSRSNG</sequence>
<evidence type="ECO:0000256" key="1">
    <source>
        <dbReference type="ARBA" id="ARBA00001954"/>
    </source>
</evidence>
<dbReference type="InterPro" id="IPR042098">
    <property type="entry name" value="TauD-like_sf"/>
</dbReference>
<gene>
    <name evidence="5" type="ORF">QN060_21025</name>
</gene>
<dbReference type="Gene3D" id="3.60.130.10">
    <property type="entry name" value="Clavaminate synthase-like"/>
    <property type="match status" value="1"/>
</dbReference>
<reference evidence="5 6" key="1">
    <citation type="submission" date="2023-05" db="EMBL/GenBank/DDBJ databases">
        <title>Complete Genome Resource of Xanthomonas oryzae pv. leersiae Strain YNJC Isolated From Plateau Japonica Rice in Southwest China.</title>
        <authorList>
            <person name="Aa X."/>
            <person name="Mei L."/>
            <person name="Liu P."/>
            <person name="Yang Y."/>
            <person name="Tang C."/>
            <person name="Zhang F."/>
            <person name="Dong C."/>
            <person name="Wang B."/>
            <person name="Chen X."/>
            <person name="Dai L."/>
        </authorList>
    </citation>
    <scope>NUCLEOTIDE SEQUENCE [LARGE SCALE GENOMIC DNA]</scope>
    <source>
        <strain evidence="5 6">YNJC</strain>
    </source>
</reference>
<dbReference type="GO" id="GO:0016706">
    <property type="term" value="F:2-oxoglutarate-dependent dioxygenase activity"/>
    <property type="evidence" value="ECO:0007669"/>
    <property type="project" value="UniProtKB-ARBA"/>
</dbReference>
<dbReference type="GO" id="GO:0017000">
    <property type="term" value="P:antibiotic biosynthetic process"/>
    <property type="evidence" value="ECO:0007669"/>
    <property type="project" value="UniProtKB-KW"/>
</dbReference>
<dbReference type="Pfam" id="PF02668">
    <property type="entry name" value="TauD"/>
    <property type="match status" value="1"/>
</dbReference>
<dbReference type="SUPFAM" id="SSF51197">
    <property type="entry name" value="Clavaminate synthase-like"/>
    <property type="match status" value="1"/>
</dbReference>
<dbReference type="PANTHER" id="PTHR10696">
    <property type="entry name" value="GAMMA-BUTYROBETAINE HYDROXYLASE-RELATED"/>
    <property type="match status" value="1"/>
</dbReference>
<dbReference type="AlphaFoldDB" id="A0AAJ6H101"/>
<name>A0AAJ6H101_9XANT</name>
<feature type="domain" description="TauD/TfdA-like" evidence="4">
    <location>
        <begin position="5"/>
        <end position="260"/>
    </location>
</feature>
<evidence type="ECO:0000256" key="3">
    <source>
        <dbReference type="ARBA" id="ARBA00023194"/>
    </source>
</evidence>
<evidence type="ECO:0000313" key="5">
    <source>
        <dbReference type="EMBL" id="WIX06491.1"/>
    </source>
</evidence>
<dbReference type="Proteomes" id="UP001228059">
    <property type="component" value="Chromosome"/>
</dbReference>
<dbReference type="InterPro" id="IPR050411">
    <property type="entry name" value="AlphaKG_dependent_hydroxylases"/>
</dbReference>
<dbReference type="RefSeq" id="WP_131085630.1">
    <property type="nucleotide sequence ID" value="NZ_CP127225.1"/>
</dbReference>
<evidence type="ECO:0000259" key="4">
    <source>
        <dbReference type="Pfam" id="PF02668"/>
    </source>
</evidence>
<dbReference type="PANTHER" id="PTHR10696:SF56">
    <property type="entry name" value="TAUD_TFDA-LIKE DOMAIN-CONTAINING PROTEIN"/>
    <property type="match status" value="1"/>
</dbReference>